<accession>A0A376FD16</accession>
<dbReference type="PANTHER" id="PTHR30603">
    <property type="entry name" value="RNA POLYMERASE SIGMA FACTOR RPO"/>
    <property type="match status" value="1"/>
</dbReference>
<dbReference type="AlphaFoldDB" id="A0A376FD16"/>
<evidence type="ECO:0000259" key="2">
    <source>
        <dbReference type="PROSITE" id="PS00716"/>
    </source>
</evidence>
<dbReference type="Pfam" id="PF04545">
    <property type="entry name" value="Sigma70_r4"/>
    <property type="match status" value="1"/>
</dbReference>
<proteinExistence type="predicted"/>
<reference evidence="3 4" key="1">
    <citation type="submission" date="2018-06" db="EMBL/GenBank/DDBJ databases">
        <authorList>
            <consortium name="Pathogen Informatics"/>
            <person name="Doyle S."/>
        </authorList>
    </citation>
    <scope>NUCLEOTIDE SEQUENCE [LARGE SCALE GENOMIC DNA]</scope>
    <source>
        <strain evidence="3 4">NCTC12123</strain>
    </source>
</reference>
<dbReference type="FunFam" id="1.10.10.10:FF:000044">
    <property type="entry name" value="RNA polymerase sigma factor RpoS"/>
    <property type="match status" value="1"/>
</dbReference>
<dbReference type="InterPro" id="IPR000943">
    <property type="entry name" value="RNA_pol_sigma70"/>
</dbReference>
<feature type="region of interest" description="Disordered" evidence="1">
    <location>
        <begin position="1"/>
        <end position="21"/>
    </location>
</feature>
<dbReference type="Proteomes" id="UP000255163">
    <property type="component" value="Unassembled WGS sequence"/>
</dbReference>
<dbReference type="InterPro" id="IPR013324">
    <property type="entry name" value="RNA_pol_sigma_r3/r4-like"/>
</dbReference>
<dbReference type="InterPro" id="IPR036388">
    <property type="entry name" value="WH-like_DNA-bd_sf"/>
</dbReference>
<evidence type="ECO:0000313" key="4">
    <source>
        <dbReference type="Proteomes" id="UP000255163"/>
    </source>
</evidence>
<dbReference type="SUPFAM" id="SSF88659">
    <property type="entry name" value="Sigma3 and sigma4 domains of RNA polymerase sigma factors"/>
    <property type="match status" value="1"/>
</dbReference>
<sequence length="99" mass="11483">MKLLDILADEKDNGPEDTTQDDDMKQSIVKWLFELNAKQREVLARRFGLLGYEAATLEDVGREIGLTRERVRQIQVEGLRRLREILQGQGLNIEALFRE</sequence>
<evidence type="ECO:0000313" key="3">
    <source>
        <dbReference type="EMBL" id="STD22093.1"/>
    </source>
</evidence>
<dbReference type="InterPro" id="IPR007630">
    <property type="entry name" value="RNA_pol_sigma70_r4"/>
</dbReference>
<feature type="domain" description="RNA polymerase sigma-70" evidence="2">
    <location>
        <begin position="56"/>
        <end position="82"/>
    </location>
</feature>
<dbReference type="PRINTS" id="PR00046">
    <property type="entry name" value="SIGMA70FCT"/>
</dbReference>
<dbReference type="GO" id="GO:0006352">
    <property type="term" value="P:DNA-templated transcription initiation"/>
    <property type="evidence" value="ECO:0007669"/>
    <property type="project" value="InterPro"/>
</dbReference>
<gene>
    <name evidence="3" type="primary">rpoS_1</name>
    <name evidence="3" type="ORF">NCTC12123_03100</name>
</gene>
<dbReference type="InterPro" id="IPR050239">
    <property type="entry name" value="Sigma-70_RNA_pol_init_factors"/>
</dbReference>
<dbReference type="EMBL" id="UFYI01000007">
    <property type="protein sequence ID" value="STD22093.1"/>
    <property type="molecule type" value="Genomic_DNA"/>
</dbReference>
<dbReference type="Gene3D" id="1.10.10.10">
    <property type="entry name" value="Winged helix-like DNA-binding domain superfamily/Winged helix DNA-binding domain"/>
    <property type="match status" value="1"/>
</dbReference>
<dbReference type="GO" id="GO:0003700">
    <property type="term" value="F:DNA-binding transcription factor activity"/>
    <property type="evidence" value="ECO:0007669"/>
    <property type="project" value="InterPro"/>
</dbReference>
<dbReference type="PANTHER" id="PTHR30603:SF67">
    <property type="entry name" value="RNA POLYMERASE SIGMA FACTOR RPOS"/>
    <property type="match status" value="1"/>
</dbReference>
<evidence type="ECO:0000256" key="1">
    <source>
        <dbReference type="SAM" id="MobiDB-lite"/>
    </source>
</evidence>
<dbReference type="PROSITE" id="PS00716">
    <property type="entry name" value="SIGMA70_2"/>
    <property type="match status" value="1"/>
</dbReference>
<organism evidence="3 4">
    <name type="scientific">Enterobacter asburiae</name>
    <dbReference type="NCBI Taxonomy" id="61645"/>
    <lineage>
        <taxon>Bacteria</taxon>
        <taxon>Pseudomonadati</taxon>
        <taxon>Pseudomonadota</taxon>
        <taxon>Gammaproteobacteria</taxon>
        <taxon>Enterobacterales</taxon>
        <taxon>Enterobacteriaceae</taxon>
        <taxon>Enterobacter</taxon>
        <taxon>Enterobacter cloacae complex</taxon>
    </lineage>
</organism>
<dbReference type="CDD" id="cd06171">
    <property type="entry name" value="Sigma70_r4"/>
    <property type="match status" value="1"/>
</dbReference>
<name>A0A376FD16_ENTAS</name>
<protein>
    <submittedName>
        <fullName evidence="3">RNA polymerase sigma factor rpoS</fullName>
    </submittedName>
</protein>